<dbReference type="AlphaFoldDB" id="A0A382P933"/>
<reference evidence="2" key="1">
    <citation type="submission" date="2018-05" db="EMBL/GenBank/DDBJ databases">
        <authorList>
            <person name="Lanie J.A."/>
            <person name="Ng W.-L."/>
            <person name="Kazmierczak K.M."/>
            <person name="Andrzejewski T.M."/>
            <person name="Davidsen T.M."/>
            <person name="Wayne K.J."/>
            <person name="Tettelin H."/>
            <person name="Glass J.I."/>
            <person name="Rusch D."/>
            <person name="Podicherti R."/>
            <person name="Tsui H.-C.T."/>
            <person name="Winkler M.E."/>
        </authorList>
    </citation>
    <scope>NUCLEOTIDE SEQUENCE</scope>
</reference>
<organism evidence="2">
    <name type="scientific">marine metagenome</name>
    <dbReference type="NCBI Taxonomy" id="408172"/>
    <lineage>
        <taxon>unclassified sequences</taxon>
        <taxon>metagenomes</taxon>
        <taxon>ecological metagenomes</taxon>
    </lineage>
</organism>
<proteinExistence type="predicted"/>
<feature type="non-terminal residue" evidence="2">
    <location>
        <position position="1"/>
    </location>
</feature>
<evidence type="ECO:0000313" key="2">
    <source>
        <dbReference type="EMBL" id="SVC69776.1"/>
    </source>
</evidence>
<dbReference type="InterPro" id="IPR011330">
    <property type="entry name" value="Glyco_hydro/deAcase_b/a-brl"/>
</dbReference>
<evidence type="ECO:0000259" key="1">
    <source>
        <dbReference type="Pfam" id="PF01522"/>
    </source>
</evidence>
<dbReference type="GO" id="GO:0005975">
    <property type="term" value="P:carbohydrate metabolic process"/>
    <property type="evidence" value="ECO:0007669"/>
    <property type="project" value="InterPro"/>
</dbReference>
<dbReference type="SUPFAM" id="SSF88713">
    <property type="entry name" value="Glycoside hydrolase/deacetylase"/>
    <property type="match status" value="1"/>
</dbReference>
<name>A0A382P933_9ZZZZ</name>
<gene>
    <name evidence="2" type="ORF">METZ01_LOCUS322630</name>
</gene>
<dbReference type="GO" id="GO:0016810">
    <property type="term" value="F:hydrolase activity, acting on carbon-nitrogen (but not peptide) bonds"/>
    <property type="evidence" value="ECO:0007669"/>
    <property type="project" value="InterPro"/>
</dbReference>
<dbReference type="InterPro" id="IPR002509">
    <property type="entry name" value="NODB_dom"/>
</dbReference>
<protein>
    <recommendedName>
        <fullName evidence="1">NodB homology domain-containing protein</fullName>
    </recommendedName>
</protein>
<sequence length="258" mass="29654">AGARRLHRERGVPWTIYLTGRSAEACTDTILEVMEGEADLLTVGQHTYNHVLFKSVFMPPGDGKPVHGGFPNFFKEGGTPEQLREEVASTQQLLRDRLGLECTGLTGPWGYYRGLADRPDLLRLLADNGIRWVRPWARDHRDCQPTPFEVQPFFYVDQGFPEILELGVQGYQDDFYWDRFDDRRHGETYEDYLFATLEQVAEEDRVWNLCSHDHGTATAEVFFETKGRWLGAVIERARQLGVRFASPPDLYEELKAAR</sequence>
<dbReference type="Pfam" id="PF01522">
    <property type="entry name" value="Polysacc_deac_1"/>
    <property type="match status" value="1"/>
</dbReference>
<dbReference type="EMBL" id="UINC01105668">
    <property type="protein sequence ID" value="SVC69776.1"/>
    <property type="molecule type" value="Genomic_DNA"/>
</dbReference>
<dbReference type="Gene3D" id="3.20.20.370">
    <property type="entry name" value="Glycoside hydrolase/deacetylase"/>
    <property type="match status" value="1"/>
</dbReference>
<accession>A0A382P933</accession>
<feature type="domain" description="NodB homology" evidence="1">
    <location>
        <begin position="8"/>
        <end position="113"/>
    </location>
</feature>